<reference evidence="5" key="1">
    <citation type="submission" date="2025-08" db="UniProtKB">
        <authorList>
            <consortium name="Ensembl"/>
        </authorList>
    </citation>
    <scope>IDENTIFICATION</scope>
</reference>
<protein>
    <recommendedName>
        <fullName evidence="7">Alpha-galactosidase</fullName>
    </recommendedName>
</protein>
<dbReference type="InterPro" id="IPR002241">
    <property type="entry name" value="Glyco_hydro_27"/>
</dbReference>
<dbReference type="Proteomes" id="UP000694701">
    <property type="component" value="Unplaced"/>
</dbReference>
<dbReference type="InterPro" id="IPR013785">
    <property type="entry name" value="Aldolase_TIM"/>
</dbReference>
<dbReference type="AlphaFoldDB" id="A0A8C2HLN6"/>
<dbReference type="Pfam" id="PF16499">
    <property type="entry name" value="Melibiase_2"/>
    <property type="match status" value="1"/>
</dbReference>
<evidence type="ECO:0000256" key="2">
    <source>
        <dbReference type="ARBA" id="ARBA00022801"/>
    </source>
</evidence>
<dbReference type="Gene3D" id="3.20.20.70">
    <property type="entry name" value="Aldolase class I"/>
    <property type="match status" value="1"/>
</dbReference>
<sequence length="55" mass="6333">MQRSAVIFVLAFSAAAWALDNGLMRTPPMGWLAWERFRCDIDCLNDPDNCIRFIN</sequence>
<organism evidence="5 6">
    <name type="scientific">Cyprinus carpio</name>
    <name type="common">Common carp</name>
    <dbReference type="NCBI Taxonomy" id="7962"/>
    <lineage>
        <taxon>Eukaryota</taxon>
        <taxon>Metazoa</taxon>
        <taxon>Chordata</taxon>
        <taxon>Craniata</taxon>
        <taxon>Vertebrata</taxon>
        <taxon>Euteleostomi</taxon>
        <taxon>Actinopterygii</taxon>
        <taxon>Neopterygii</taxon>
        <taxon>Teleostei</taxon>
        <taxon>Ostariophysi</taxon>
        <taxon>Cypriniformes</taxon>
        <taxon>Cyprinidae</taxon>
        <taxon>Cyprininae</taxon>
        <taxon>Cyprinus</taxon>
    </lineage>
</organism>
<dbReference type="GO" id="GO:0004553">
    <property type="term" value="F:hydrolase activity, hydrolyzing O-glycosyl compounds"/>
    <property type="evidence" value="ECO:0007669"/>
    <property type="project" value="InterPro"/>
</dbReference>
<name>A0A8C2HLN6_CYPCA</name>
<proteinExistence type="inferred from homology"/>
<dbReference type="Ensembl" id="ENSCCRT00020059662.1">
    <property type="protein sequence ID" value="ENSCCRP00020054484.1"/>
    <property type="gene ID" value="ENSCCRG00020024883.1"/>
</dbReference>
<dbReference type="SUPFAM" id="SSF51445">
    <property type="entry name" value="(Trans)glycosidases"/>
    <property type="match status" value="1"/>
</dbReference>
<comment type="similarity">
    <text evidence="1">Belongs to the glycosyl hydrolase 27 family.</text>
</comment>
<feature type="chain" id="PRO_5034647959" description="Alpha-galactosidase" evidence="4">
    <location>
        <begin position="19"/>
        <end position="55"/>
    </location>
</feature>
<feature type="signal peptide" evidence="4">
    <location>
        <begin position="1"/>
        <end position="18"/>
    </location>
</feature>
<keyword evidence="3" id="KW-0326">Glycosidase</keyword>
<evidence type="ECO:0008006" key="7">
    <source>
        <dbReference type="Google" id="ProtNLM"/>
    </source>
</evidence>
<keyword evidence="4" id="KW-0732">Signal</keyword>
<dbReference type="InterPro" id="IPR017853">
    <property type="entry name" value="GH"/>
</dbReference>
<evidence type="ECO:0000256" key="1">
    <source>
        <dbReference type="ARBA" id="ARBA00009743"/>
    </source>
</evidence>
<evidence type="ECO:0000313" key="6">
    <source>
        <dbReference type="Proteomes" id="UP000694701"/>
    </source>
</evidence>
<evidence type="ECO:0000256" key="3">
    <source>
        <dbReference type="ARBA" id="ARBA00023295"/>
    </source>
</evidence>
<dbReference type="GO" id="GO:0005975">
    <property type="term" value="P:carbohydrate metabolic process"/>
    <property type="evidence" value="ECO:0007669"/>
    <property type="project" value="InterPro"/>
</dbReference>
<accession>A0A8C2HLN6</accession>
<keyword evidence="2" id="KW-0378">Hydrolase</keyword>
<evidence type="ECO:0000256" key="4">
    <source>
        <dbReference type="SAM" id="SignalP"/>
    </source>
</evidence>
<evidence type="ECO:0000313" key="5">
    <source>
        <dbReference type="Ensembl" id="ENSCCRP00020054484.1"/>
    </source>
</evidence>